<dbReference type="Pfam" id="PF13699">
    <property type="entry name" value="eCIS_core"/>
    <property type="match status" value="1"/>
</dbReference>
<feature type="compositionally biased region" description="Low complexity" evidence="1">
    <location>
        <begin position="1"/>
        <end position="14"/>
    </location>
</feature>
<dbReference type="SUPFAM" id="SSF58113">
    <property type="entry name" value="Apolipoprotein A-I"/>
    <property type="match status" value="1"/>
</dbReference>
<dbReference type="InterPro" id="IPR025295">
    <property type="entry name" value="eCIS_core_dom"/>
</dbReference>
<feature type="compositionally biased region" description="Low complexity" evidence="1">
    <location>
        <begin position="813"/>
        <end position="827"/>
    </location>
</feature>
<feature type="compositionally biased region" description="Low complexity" evidence="1">
    <location>
        <begin position="341"/>
        <end position="367"/>
    </location>
</feature>
<feature type="compositionally biased region" description="Low complexity" evidence="1">
    <location>
        <begin position="396"/>
        <end position="408"/>
    </location>
</feature>
<keyword evidence="4" id="KW-1185">Reference proteome</keyword>
<dbReference type="RefSeq" id="WP_128509558.1">
    <property type="nucleotide sequence ID" value="NZ_QUAC01000206.1"/>
</dbReference>
<feature type="compositionally biased region" description="Gly residues" evidence="1">
    <location>
        <begin position="1193"/>
        <end position="1216"/>
    </location>
</feature>
<protein>
    <submittedName>
        <fullName evidence="3">DUF4157 domain-containing protein</fullName>
    </submittedName>
</protein>
<feature type="compositionally biased region" description="Basic and acidic residues" evidence="1">
    <location>
        <begin position="1983"/>
        <end position="1995"/>
    </location>
</feature>
<dbReference type="OrthoDB" id="9153660at2"/>
<feature type="compositionally biased region" description="Basic and acidic residues" evidence="1">
    <location>
        <begin position="1863"/>
        <end position="1904"/>
    </location>
</feature>
<feature type="compositionally biased region" description="Acidic residues" evidence="1">
    <location>
        <begin position="477"/>
        <end position="518"/>
    </location>
</feature>
<feature type="compositionally biased region" description="Low complexity" evidence="1">
    <location>
        <begin position="540"/>
        <end position="553"/>
    </location>
</feature>
<feature type="compositionally biased region" description="Gly residues" evidence="1">
    <location>
        <begin position="323"/>
        <end position="340"/>
    </location>
</feature>
<feature type="compositionally biased region" description="Basic and acidic residues" evidence="1">
    <location>
        <begin position="288"/>
        <end position="308"/>
    </location>
</feature>
<feature type="region of interest" description="Disordered" evidence="1">
    <location>
        <begin position="2139"/>
        <end position="2158"/>
    </location>
</feature>
<feature type="compositionally biased region" description="Low complexity" evidence="1">
    <location>
        <begin position="674"/>
        <end position="683"/>
    </location>
</feature>
<dbReference type="PANTHER" id="PTHR45733">
    <property type="entry name" value="FORMIN-J"/>
    <property type="match status" value="1"/>
</dbReference>
<feature type="compositionally biased region" description="Basic and acidic residues" evidence="1">
    <location>
        <begin position="1821"/>
        <end position="1831"/>
    </location>
</feature>
<feature type="region of interest" description="Disordered" evidence="1">
    <location>
        <begin position="1121"/>
        <end position="1368"/>
    </location>
</feature>
<evidence type="ECO:0000313" key="4">
    <source>
        <dbReference type="Proteomes" id="UP000262477"/>
    </source>
</evidence>
<feature type="compositionally biased region" description="Low complexity" evidence="1">
    <location>
        <begin position="778"/>
        <end position="788"/>
    </location>
</feature>
<reference evidence="3 4" key="1">
    <citation type="submission" date="2018-08" db="EMBL/GenBank/DDBJ databases">
        <title>Streptomyces NEAU-D10 sp. nov., a novel Actinomycete isolated from soil.</title>
        <authorList>
            <person name="Jin L."/>
        </authorList>
    </citation>
    <scope>NUCLEOTIDE SEQUENCE [LARGE SCALE GENOMIC DNA]</scope>
    <source>
        <strain evidence="3 4">NEAU-D10</strain>
    </source>
</reference>
<name>A0A371PYX2_STRIH</name>
<gene>
    <name evidence="3" type="ORF">DY245_25515</name>
</gene>
<dbReference type="Proteomes" id="UP000262477">
    <property type="component" value="Unassembled WGS sequence"/>
</dbReference>
<evidence type="ECO:0000313" key="3">
    <source>
        <dbReference type="EMBL" id="REK87655.1"/>
    </source>
</evidence>
<dbReference type="InterPro" id="IPR051144">
    <property type="entry name" value="Formin_homology_domain"/>
</dbReference>
<feature type="region of interest" description="Disordered" evidence="1">
    <location>
        <begin position="288"/>
        <end position="991"/>
    </location>
</feature>
<sequence>MSTAQSSAQDSRSSASERRRKRKERSAKSRVPEPKNIVSGAGQPLDLSVRRELEEQLGHDFSQVRLHTDRDSGRLADMMGADAFAVGQDIFFREGTYRPGTADGQRLLAHELLHTIQNPHGLGALRAGRDLGSVSLPQESIEREAESAARASVLGALRDSVRVEEPAAEIVPGQATPGWLRYATVDAGRRRMEHLDPATLVDRLANGVLRSLRGDPEDLSGRVRLQLARLAPEVQETVLDRLEVRLSTPELDRLLELVEEMAEGPLPLESATAPEPVPDEAGVIEEERARAAAAARDRRKGDEKESDGRRKRAQQRKDADPAGDGGPERGGQPAAGGAGKGSSAAVSSAAAPSAVAASTVAASAASGTPPCRDKEQATARQQEQTEAKQQDKEADQQAAQQDRQSAADGPEDSAETEQSEDGAGDAESQGAEGEREDGAGRQNGSAPEALDKSMAEPGEKDRTAGDLDGRSGKGDPENEEDADDEPLGLQEESGDLDEDGGQGAEEDEGLGAEGEADSDATAGVGEDGLSQGDLGGSTPSAAQQSNGNSSAAGKGDGAPGVLDSPADRGQSDAAVREADGESGGAGAGGASSEEEQESDERLSQDLQSDKSIEQEIGPEPDESADDRVGEASGEESGEKGAGAEDADGAEAEKELAEERKEDAEAKRRDEEARTASAGTSGPAPGAGGDTVAPGRLSKADEDARKQAVSTSSESSASSSGSGSGSASGSGSGSGSASGDAKSADGSGAKDTAPSGGTGAHSGSGTGAGTAAGSGSGTETGPTAGSAAGRSEDRAASGTTSSGSEKPKDNPSDGAATTTKDTTGPKDTSWPSGATEGKDAAEAPAAAETKDVTEGKGPATTPGSDAGPERVSATGPANAPKLAPGKGAGGSAAAVANAAAGAPKAEQSAKPGPGKPTARPKAGATPRQRQAARQAAKNVRRGGGGGGGGGGRTAPAPARGGRGGGGRAASGAAKPKKDAPAPDVSKSTPEAGLAAVSRLKPYQMLETFKGVDGAVGNSVGKERTALRKGPPKMARPTGSPRTVPGGPTPAAPGTYTNAKVARTDAAKGRTPDINGEQRPEGEPPGADVEEPSWWDILMAIGGALLKKIFPFDDLIDSIMDLPTSDEGLKGNRVGDAPGVPLQDDSDPQRTDEQAQKLDERKNELHQSGREDAGRPMGEDQIYPDVPPETLTGKVPGGGGKKAGQRGGGAGKGPGGGVPIESASAVAEHDHGPEIQAGFAQGQKKMGEERKAKDQRAKDDRQQHDQDLKREVDASGKKQAGERAKGQSEIADSRDKWRKEQDDKVAEVDDKKGKKYDKVRKDVNDKQEQTDKDVDKRTEDDNKKIDDEHAGAQKDAEQKQEDKKKEAEKGDGGFLDELKQWWENLKNDIKKFFERARKAVTDLIDKFKREVFQLIDDVRNWVVQQINDFADALIAFGDEMLADYPAMRDKWRNTINAGRDYAVRKVNEAADALKDVAGKLLDGLCSALTAGLDLLEGGLLAAVDVAENVTVKAVEVGQAVVSALGEWAAIFNDIVSDPGGWIDKAGSAAHTGAKDYLFDEVKSAVKEWFNQKVQEITGLAPEDFQALIEGNVSVEEMGKMAWDAAVPQLPLIIGELVIEKVVAKLIPGAGWVMAIIDALKTAWDTLSEILAAFGLFMDFLKAVKSGNAARPFAKAVAAGVVALLELIYQALIDGLNKYMGKVTSKLGEMLKNIRGKRRPGGHGGPGEPGAPGSPGQNGRPGQSSTPDQSGRPGHPNSPAHADKPGPTADKPGPTDKPDQRPAPRKPSPDKTSRPETGPRPGKHPSPEKKPHPTHQPTPKSKKKPDAHERRDDGNEVNAARRRARAAKDKLRRDDKTGPTKPRRGPARDTLRKNNRPDKDKSKDPLHKKDPNKPDLKKPDRSKDKKNDPKKHPRRPESRTRSKLRRARQTIKSALSRSRRAARRLLGKGRKLTHKLNNRAHRLRNQWRRQRDRLRRNHDRKRDKRREKGKDGPYKYDMPKVHFRQENGEVHTLMYRGRGSNAGLVVRSDPAAIREYLDKWRMDIESILDTPNGRNQAAFIEQAEDALRLVKEEQRELPPIGATERSITSRQRTAHVRLRRQLNRLAEMLAQREKDPKPPLLNTFIPNFDDGVRGSSFEATGINMNPPKGEISTKAKPGNPLGWDTLPPVPTRWVRMHLLTEKLGGPARGANLVPAPGPEVNTKFHYRLEGPSYNAVAVTKSEDMIWYKVDVSFHSNNPADQNYPYPKSIGMKWGGYDVKNRRWVKKPTRMSYERDNIEIPGHGDTRFNINGRSPARIRDKFKVTETFAKAVVLQSPFRNFRILRLKMTKYKRGLPSNQMRDFTVDIQKLEARQNELRYN</sequence>
<evidence type="ECO:0000259" key="2">
    <source>
        <dbReference type="Pfam" id="PF13699"/>
    </source>
</evidence>
<feature type="compositionally biased region" description="Low complexity" evidence="1">
    <location>
        <begin position="709"/>
        <end position="720"/>
    </location>
</feature>
<feature type="compositionally biased region" description="Basic and acidic residues" evidence="1">
    <location>
        <begin position="371"/>
        <end position="395"/>
    </location>
</feature>
<feature type="compositionally biased region" description="Gly residues" evidence="1">
    <location>
        <begin position="755"/>
        <end position="777"/>
    </location>
</feature>
<organism evidence="3 4">
    <name type="scientific">Streptomyces inhibens</name>
    <dbReference type="NCBI Taxonomy" id="2293571"/>
    <lineage>
        <taxon>Bacteria</taxon>
        <taxon>Bacillati</taxon>
        <taxon>Actinomycetota</taxon>
        <taxon>Actinomycetes</taxon>
        <taxon>Kitasatosporales</taxon>
        <taxon>Streptomycetaceae</taxon>
        <taxon>Streptomyces</taxon>
    </lineage>
</organism>
<feature type="compositionally biased region" description="Basic and acidic residues" evidence="1">
    <location>
        <begin position="1060"/>
        <end position="1080"/>
    </location>
</feature>
<feature type="compositionally biased region" description="Polar residues" evidence="1">
    <location>
        <begin position="1737"/>
        <end position="1746"/>
    </location>
</feature>
<feature type="compositionally biased region" description="Basic and acidic residues" evidence="1">
    <location>
        <begin position="1843"/>
        <end position="1855"/>
    </location>
</feature>
<feature type="compositionally biased region" description="Basic and acidic residues" evidence="1">
    <location>
        <begin position="449"/>
        <end position="476"/>
    </location>
</feature>
<feature type="compositionally biased region" description="Basic and acidic residues" evidence="1">
    <location>
        <begin position="1243"/>
        <end position="1310"/>
    </location>
</feature>
<feature type="region of interest" description="Disordered" evidence="1">
    <location>
        <begin position="1"/>
        <end position="45"/>
    </location>
</feature>
<feature type="compositionally biased region" description="Basic and acidic residues" evidence="1">
    <location>
        <begin position="565"/>
        <end position="579"/>
    </location>
</feature>
<feature type="compositionally biased region" description="Basic and acidic residues" evidence="1">
    <location>
        <begin position="599"/>
        <end position="613"/>
    </location>
</feature>
<feature type="compositionally biased region" description="Low complexity" evidence="1">
    <location>
        <begin position="874"/>
        <end position="904"/>
    </location>
</feature>
<comment type="caution">
    <text evidence="3">The sequence shown here is derived from an EMBL/GenBank/DDBJ whole genome shotgun (WGS) entry which is preliminary data.</text>
</comment>
<feature type="compositionally biased region" description="Basic and acidic residues" evidence="1">
    <location>
        <begin position="1145"/>
        <end position="1176"/>
    </location>
</feature>
<feature type="region of interest" description="Disordered" evidence="1">
    <location>
        <begin position="1712"/>
        <end position="1995"/>
    </location>
</feature>
<feature type="compositionally biased region" description="Low complexity" evidence="1">
    <location>
        <begin position="926"/>
        <end position="935"/>
    </location>
</feature>
<feature type="compositionally biased region" description="Gly residues" evidence="1">
    <location>
        <begin position="721"/>
        <end position="735"/>
    </location>
</feature>
<dbReference type="EMBL" id="QUAC01000206">
    <property type="protein sequence ID" value="REK87655.1"/>
    <property type="molecule type" value="Genomic_DNA"/>
</dbReference>
<proteinExistence type="predicted"/>
<feature type="compositionally biased region" description="Basic and acidic residues" evidence="1">
    <location>
        <begin position="1770"/>
        <end position="1791"/>
    </location>
</feature>
<feature type="compositionally biased region" description="Basic and acidic residues" evidence="1">
    <location>
        <begin position="650"/>
        <end position="673"/>
    </location>
</feature>
<feature type="domain" description="eCIS core" evidence="2">
    <location>
        <begin position="44"/>
        <end position="119"/>
    </location>
</feature>
<evidence type="ECO:0000256" key="1">
    <source>
        <dbReference type="SAM" id="MobiDB-lite"/>
    </source>
</evidence>
<accession>A0A371PYX2</accession>
<feature type="compositionally biased region" description="Acidic residues" evidence="1">
    <location>
        <begin position="409"/>
        <end position="424"/>
    </location>
</feature>
<feature type="compositionally biased region" description="Low complexity" evidence="1">
    <location>
        <begin position="736"/>
        <end position="754"/>
    </location>
</feature>
<feature type="compositionally biased region" description="Gly residues" evidence="1">
    <location>
        <begin position="940"/>
        <end position="951"/>
    </location>
</feature>
<feature type="compositionally biased region" description="Basic residues" evidence="1">
    <location>
        <begin position="1934"/>
        <end position="1982"/>
    </location>
</feature>
<feature type="compositionally biased region" description="Basic and acidic residues" evidence="1">
    <location>
        <begin position="1317"/>
        <end position="1368"/>
    </location>
</feature>
<feature type="region of interest" description="Disordered" evidence="1">
    <location>
        <begin position="1007"/>
        <end position="1088"/>
    </location>
</feature>